<comment type="caution">
    <text evidence="2">The sequence shown here is derived from an EMBL/GenBank/DDBJ whole genome shotgun (WGS) entry which is preliminary data.</text>
</comment>
<gene>
    <name evidence="2" type="ORF">PoB_001001200</name>
</gene>
<dbReference type="Proteomes" id="UP000735302">
    <property type="component" value="Unassembled WGS sequence"/>
</dbReference>
<reference evidence="2 3" key="1">
    <citation type="journal article" date="2021" name="Elife">
        <title>Chloroplast acquisition without the gene transfer in kleptoplastic sea slugs, Plakobranchus ocellatus.</title>
        <authorList>
            <person name="Maeda T."/>
            <person name="Takahashi S."/>
            <person name="Yoshida T."/>
            <person name="Shimamura S."/>
            <person name="Takaki Y."/>
            <person name="Nagai Y."/>
            <person name="Toyoda A."/>
            <person name="Suzuki Y."/>
            <person name="Arimoto A."/>
            <person name="Ishii H."/>
            <person name="Satoh N."/>
            <person name="Nishiyama T."/>
            <person name="Hasebe M."/>
            <person name="Maruyama T."/>
            <person name="Minagawa J."/>
            <person name="Obokata J."/>
            <person name="Shigenobu S."/>
        </authorList>
    </citation>
    <scope>NUCLEOTIDE SEQUENCE [LARGE SCALE GENOMIC DNA]</scope>
</reference>
<proteinExistence type="predicted"/>
<organism evidence="2 3">
    <name type="scientific">Plakobranchus ocellatus</name>
    <dbReference type="NCBI Taxonomy" id="259542"/>
    <lineage>
        <taxon>Eukaryota</taxon>
        <taxon>Metazoa</taxon>
        <taxon>Spiralia</taxon>
        <taxon>Lophotrochozoa</taxon>
        <taxon>Mollusca</taxon>
        <taxon>Gastropoda</taxon>
        <taxon>Heterobranchia</taxon>
        <taxon>Euthyneura</taxon>
        <taxon>Panpulmonata</taxon>
        <taxon>Sacoglossa</taxon>
        <taxon>Placobranchoidea</taxon>
        <taxon>Plakobranchidae</taxon>
        <taxon>Plakobranchus</taxon>
    </lineage>
</organism>
<feature type="compositionally biased region" description="Basic and acidic residues" evidence="1">
    <location>
        <begin position="69"/>
        <end position="83"/>
    </location>
</feature>
<accession>A0AAV3YKS7</accession>
<evidence type="ECO:0000313" key="3">
    <source>
        <dbReference type="Proteomes" id="UP000735302"/>
    </source>
</evidence>
<dbReference type="AlphaFoldDB" id="A0AAV3YKS7"/>
<dbReference type="EMBL" id="BLXT01001203">
    <property type="protein sequence ID" value="GFN83506.1"/>
    <property type="molecule type" value="Genomic_DNA"/>
</dbReference>
<evidence type="ECO:0008006" key="4">
    <source>
        <dbReference type="Google" id="ProtNLM"/>
    </source>
</evidence>
<sequence>MYRAARLFLPADPCDGGCCCCCCCFLHFLQKPRNYISSAKGHDWQAEKDRHISGAGSLVHPLSGSRQQARQEGKARDATREASSRASSAASTGKYLIVFSTIHNLLEG</sequence>
<evidence type="ECO:0000256" key="1">
    <source>
        <dbReference type="SAM" id="MobiDB-lite"/>
    </source>
</evidence>
<name>A0AAV3YKS7_9GAST</name>
<keyword evidence="3" id="KW-1185">Reference proteome</keyword>
<evidence type="ECO:0000313" key="2">
    <source>
        <dbReference type="EMBL" id="GFN83506.1"/>
    </source>
</evidence>
<feature type="region of interest" description="Disordered" evidence="1">
    <location>
        <begin position="55"/>
        <end position="90"/>
    </location>
</feature>
<protein>
    <recommendedName>
        <fullName evidence="4">Secreted protein</fullName>
    </recommendedName>
</protein>